<dbReference type="PANTHER" id="PTHR45588:SF1">
    <property type="entry name" value="WW DOMAIN-CONTAINING PROTEIN"/>
    <property type="match status" value="1"/>
</dbReference>
<dbReference type="InterPro" id="IPR019734">
    <property type="entry name" value="TPR_rpt"/>
</dbReference>
<dbReference type="Gene3D" id="1.25.40.10">
    <property type="entry name" value="Tetratricopeptide repeat domain"/>
    <property type="match status" value="1"/>
</dbReference>
<reference evidence="1 2" key="1">
    <citation type="submission" date="2016-10" db="EMBL/GenBank/DDBJ databases">
        <authorList>
            <person name="de Groot N.N."/>
        </authorList>
    </citation>
    <scope>NUCLEOTIDE SEQUENCE [LARGE SCALE GENOMIC DNA]</scope>
    <source>
        <strain evidence="1 2">DSM 527</strain>
    </source>
</reference>
<dbReference type="STRING" id="104663.SAMN04488121_102879"/>
<dbReference type="PROSITE" id="PS51257">
    <property type="entry name" value="PROKAR_LIPOPROTEIN"/>
    <property type="match status" value="1"/>
</dbReference>
<evidence type="ECO:0000313" key="2">
    <source>
        <dbReference type="Proteomes" id="UP000199045"/>
    </source>
</evidence>
<accession>A0A1G7NP82</accession>
<dbReference type="AlphaFoldDB" id="A0A1G7NP82"/>
<gene>
    <name evidence="1" type="ORF">SAMN04488121_102879</name>
</gene>
<organism evidence="1 2">
    <name type="scientific">Chitinophaga filiformis</name>
    <name type="common">Myxococcus filiformis</name>
    <name type="synonym">Flexibacter filiformis</name>
    <dbReference type="NCBI Taxonomy" id="104663"/>
    <lineage>
        <taxon>Bacteria</taxon>
        <taxon>Pseudomonadati</taxon>
        <taxon>Bacteroidota</taxon>
        <taxon>Chitinophagia</taxon>
        <taxon>Chitinophagales</taxon>
        <taxon>Chitinophagaceae</taxon>
        <taxon>Chitinophaga</taxon>
    </lineage>
</organism>
<dbReference type="Proteomes" id="UP000199045">
    <property type="component" value="Unassembled WGS sequence"/>
</dbReference>
<dbReference type="SMART" id="SM00028">
    <property type="entry name" value="TPR"/>
    <property type="match status" value="3"/>
</dbReference>
<dbReference type="EMBL" id="FNBN01000002">
    <property type="protein sequence ID" value="SDF75737.1"/>
    <property type="molecule type" value="Genomic_DNA"/>
</dbReference>
<dbReference type="RefSeq" id="WP_218124171.1">
    <property type="nucleotide sequence ID" value="NZ_FNBN01000002.1"/>
</dbReference>
<evidence type="ECO:0008006" key="3">
    <source>
        <dbReference type="Google" id="ProtNLM"/>
    </source>
</evidence>
<evidence type="ECO:0000313" key="1">
    <source>
        <dbReference type="EMBL" id="SDF75737.1"/>
    </source>
</evidence>
<proteinExistence type="predicted"/>
<sequence length="577" mass="64669">MKQRYLTFISALLFFACNNSTKTKEKQSSDKKSQTISCYTSSITDKDWYTSGTKAPRFSGLKGIDFKISTTNQEAQEYFNQGMMLAYGFNHAEAARSFYEATRLDSTCAMAYWGYAYVLGPNYNAGMEEDNFQRAYEATLKAQSLSLKSTPKEIALIKALTSRYAKVPPANRNPLDIAYAAAMKKVYEQYPTDPDIGALYAESLMDIHPWDLYDKKTKKPRAWTPELLSVLEHLIKINPVHPGAHHFYIHALETSATPEKAMASAQLLDTLVPAAGHLLHMPSHVYINTGDYHLGSISNIRAVEADSGYSTACHAQGAYPLAYYPHNYHFLAATATLEGNSELAWMAAKTLQQHTSEDIMRLPGWGTLQHYYTIPYYIAVKFAKWDTILSLPSPAKDLVYPQAIWHYARGMAFLGKNNIPEAQKEMNSLGALATDTTLQDITIWNINTTADLAQIAAKVLSGEIAAKRNQLDTAVSLLKEAVVIEDNLNYNEPPDWFFSVRHHLGAVLLKAGKYSDAENIYRQDLQTWRKNGWGLIGLYNSLMLQKKSDEARKVKSDFDVAWQYADVKIGSSSSVIE</sequence>
<dbReference type="PANTHER" id="PTHR45588">
    <property type="entry name" value="TPR DOMAIN-CONTAINING PROTEIN"/>
    <property type="match status" value="1"/>
</dbReference>
<dbReference type="InterPro" id="IPR011990">
    <property type="entry name" value="TPR-like_helical_dom_sf"/>
</dbReference>
<protein>
    <recommendedName>
        <fullName evidence="3">Tetratricopeptide repeat-containing protein</fullName>
    </recommendedName>
</protein>
<name>A0A1G7NP82_CHIFI</name>
<dbReference type="SUPFAM" id="SSF48452">
    <property type="entry name" value="TPR-like"/>
    <property type="match status" value="1"/>
</dbReference>